<dbReference type="Pfam" id="PF03381">
    <property type="entry name" value="CDC50"/>
    <property type="match status" value="1"/>
</dbReference>
<evidence type="ECO:0000256" key="4">
    <source>
        <dbReference type="ARBA" id="ARBA00022692"/>
    </source>
</evidence>
<evidence type="ECO:0000256" key="7">
    <source>
        <dbReference type="ARBA" id="ARBA00022840"/>
    </source>
</evidence>
<feature type="binding site" evidence="15">
    <location>
        <position position="425"/>
    </location>
    <ligand>
        <name>ATP</name>
        <dbReference type="ChEBI" id="CHEBI:30616"/>
    </ligand>
</feature>
<evidence type="ECO:0000256" key="3">
    <source>
        <dbReference type="ARBA" id="ARBA00009457"/>
    </source>
</evidence>
<keyword evidence="21" id="KW-1185">Reference proteome</keyword>
<dbReference type="InterPro" id="IPR023214">
    <property type="entry name" value="HAD_sf"/>
</dbReference>
<evidence type="ECO:0000256" key="12">
    <source>
        <dbReference type="ARBA" id="ARBA00034036"/>
    </source>
</evidence>
<feature type="binding site" evidence="16">
    <location>
        <position position="425"/>
    </location>
    <ligand>
        <name>Mg(2+)</name>
        <dbReference type="ChEBI" id="CHEBI:18420"/>
    </ligand>
</feature>
<comment type="caution">
    <text evidence="20">The sequence shown here is derived from an EMBL/GenBank/DDBJ whole genome shotgun (WGS) entry which is preliminary data.</text>
</comment>
<dbReference type="Pfam" id="PF00702">
    <property type="entry name" value="Hydrolase"/>
    <property type="match status" value="1"/>
</dbReference>
<feature type="binding site" evidence="16">
    <location>
        <position position="427"/>
    </location>
    <ligand>
        <name>Mg(2+)</name>
        <dbReference type="ChEBI" id="CHEBI:18420"/>
    </ligand>
</feature>
<dbReference type="NCBIfam" id="TIGR01652">
    <property type="entry name" value="ATPase-Plipid"/>
    <property type="match status" value="1"/>
</dbReference>
<dbReference type="InterPro" id="IPR036412">
    <property type="entry name" value="HAD-like_sf"/>
</dbReference>
<dbReference type="InterPro" id="IPR018303">
    <property type="entry name" value="ATPase_P-typ_P_site"/>
</dbReference>
<gene>
    <name evidence="20" type="primary">atp8b1</name>
    <name evidence="20" type="ORF">DIS24_g12112</name>
</gene>
<feature type="binding site" evidence="16">
    <location>
        <position position="859"/>
    </location>
    <ligand>
        <name>Mg(2+)</name>
        <dbReference type="ChEBI" id="CHEBI:18420"/>
    </ligand>
</feature>
<evidence type="ECO:0000256" key="14">
    <source>
        <dbReference type="PIRSR" id="PIRSR606539-1"/>
    </source>
</evidence>
<proteinExistence type="inferred from homology"/>
<dbReference type="InterPro" id="IPR006539">
    <property type="entry name" value="P-type_ATPase_IV"/>
</dbReference>
<keyword evidence="10 17" id="KW-1133">Transmembrane helix</keyword>
<keyword evidence="8 16" id="KW-0460">Magnesium</keyword>
<dbReference type="SFLD" id="SFLDF00027">
    <property type="entry name" value="p-type_atpase"/>
    <property type="match status" value="1"/>
</dbReference>
<feature type="binding site" evidence="15">
    <location>
        <position position="643"/>
    </location>
    <ligand>
        <name>ATP</name>
        <dbReference type="ChEBI" id="CHEBI:30616"/>
    </ligand>
</feature>
<dbReference type="GO" id="GO:0000287">
    <property type="term" value="F:magnesium ion binding"/>
    <property type="evidence" value="ECO:0007669"/>
    <property type="project" value="UniProtKB-UniRule"/>
</dbReference>
<feature type="binding site" evidence="15">
    <location>
        <position position="858"/>
    </location>
    <ligand>
        <name>ATP</name>
        <dbReference type="ChEBI" id="CHEBI:30616"/>
    </ligand>
</feature>
<evidence type="ECO:0000256" key="11">
    <source>
        <dbReference type="ARBA" id="ARBA00023136"/>
    </source>
</evidence>
<feature type="binding site" evidence="16">
    <location>
        <position position="855"/>
    </location>
    <ligand>
        <name>Mg(2+)</name>
        <dbReference type="ChEBI" id="CHEBI:18420"/>
    </ligand>
</feature>
<dbReference type="Pfam" id="PF16212">
    <property type="entry name" value="PhoLip_ATPase_C"/>
    <property type="match status" value="1"/>
</dbReference>
<evidence type="ECO:0000313" key="21">
    <source>
        <dbReference type="Proteomes" id="UP001175001"/>
    </source>
</evidence>
<keyword evidence="4 17" id="KW-0812">Transmembrane</keyword>
<feature type="binding site" evidence="15">
    <location>
        <position position="575"/>
    </location>
    <ligand>
        <name>ATP</name>
        <dbReference type="ChEBI" id="CHEBI:30616"/>
    </ligand>
</feature>
<feature type="domain" description="P-type ATPase N-terminal" evidence="18">
    <location>
        <begin position="41"/>
        <end position="96"/>
    </location>
</feature>
<comment type="catalytic activity">
    <reaction evidence="13">
        <text>a 1,2-diacyl-sn-glycero-3-phosphoethanolamine(out) + ATP + H2O = a 1,2-diacyl-sn-glycero-3-phosphoethanolamine(in) + ADP + phosphate + H(+)</text>
        <dbReference type="Rhea" id="RHEA:66132"/>
        <dbReference type="ChEBI" id="CHEBI:15377"/>
        <dbReference type="ChEBI" id="CHEBI:15378"/>
        <dbReference type="ChEBI" id="CHEBI:30616"/>
        <dbReference type="ChEBI" id="CHEBI:43474"/>
        <dbReference type="ChEBI" id="CHEBI:64612"/>
        <dbReference type="ChEBI" id="CHEBI:456216"/>
    </reaction>
    <physiologicalReaction direction="left-to-right" evidence="13">
        <dbReference type="Rhea" id="RHEA:66133"/>
    </physiologicalReaction>
</comment>
<evidence type="ECO:0000259" key="18">
    <source>
        <dbReference type="Pfam" id="PF16209"/>
    </source>
</evidence>
<evidence type="ECO:0000256" key="17">
    <source>
        <dbReference type="RuleBase" id="RU362033"/>
    </source>
</evidence>
<dbReference type="Gene3D" id="3.40.1110.10">
    <property type="entry name" value="Calcium-transporting ATPase, cytoplasmic domain N"/>
    <property type="match status" value="1"/>
</dbReference>
<feature type="binding site" evidence="15">
    <location>
        <position position="859"/>
    </location>
    <ligand>
        <name>ATP</name>
        <dbReference type="ChEBI" id="CHEBI:30616"/>
    </ligand>
</feature>
<dbReference type="SFLD" id="SFLDS00003">
    <property type="entry name" value="Haloacid_Dehalogenase"/>
    <property type="match status" value="1"/>
</dbReference>
<dbReference type="PANTHER" id="PTHR24092:SF174">
    <property type="entry name" value="PHOSPHOLIPID-TRANSPORTING ATPASE DNF3-RELATED"/>
    <property type="match status" value="1"/>
</dbReference>
<dbReference type="Pfam" id="PF13246">
    <property type="entry name" value="Cation_ATPase"/>
    <property type="match status" value="1"/>
</dbReference>
<dbReference type="Gene3D" id="3.40.50.1000">
    <property type="entry name" value="HAD superfamily/HAD-like"/>
    <property type="match status" value="1"/>
</dbReference>
<feature type="binding site" evidence="15">
    <location>
        <position position="724"/>
    </location>
    <ligand>
        <name>ATP</name>
        <dbReference type="ChEBI" id="CHEBI:30616"/>
    </ligand>
</feature>
<dbReference type="InterPro" id="IPR032630">
    <property type="entry name" value="P_typ_ATPase_c"/>
</dbReference>
<feature type="transmembrane region" description="Helical" evidence="17">
    <location>
        <begin position="1104"/>
        <end position="1122"/>
    </location>
</feature>
<dbReference type="GO" id="GO:0005524">
    <property type="term" value="F:ATP binding"/>
    <property type="evidence" value="ECO:0007669"/>
    <property type="project" value="UniProtKB-UniRule"/>
</dbReference>
<dbReference type="GO" id="GO:0140326">
    <property type="term" value="F:ATPase-coupled intramembrane lipid transporter activity"/>
    <property type="evidence" value="ECO:0007669"/>
    <property type="project" value="UniProtKB-EC"/>
</dbReference>
<feature type="transmembrane region" description="Helical" evidence="17">
    <location>
        <begin position="1057"/>
        <end position="1084"/>
    </location>
</feature>
<keyword evidence="6 15" id="KW-0547">Nucleotide-binding</keyword>
<dbReference type="GO" id="GO:0005802">
    <property type="term" value="C:trans-Golgi network"/>
    <property type="evidence" value="ECO:0007669"/>
    <property type="project" value="TreeGrafter"/>
</dbReference>
<feature type="active site" description="4-aspartylphosphate intermediate" evidence="14">
    <location>
        <position position="425"/>
    </location>
</feature>
<dbReference type="Gene3D" id="2.70.150.10">
    <property type="entry name" value="Calcium-transporting ATPase, cytoplasmic transduction domain A"/>
    <property type="match status" value="1"/>
</dbReference>
<accession>A0AA39U3E3</accession>
<keyword evidence="5 16" id="KW-0479">Metal-binding</keyword>
<keyword evidence="9 17" id="KW-1278">Translocase</keyword>
<feature type="binding site" evidence="15">
    <location>
        <position position="725"/>
    </location>
    <ligand>
        <name>ATP</name>
        <dbReference type="ChEBI" id="CHEBI:30616"/>
    </ligand>
</feature>
<evidence type="ECO:0000256" key="6">
    <source>
        <dbReference type="ARBA" id="ARBA00022741"/>
    </source>
</evidence>
<evidence type="ECO:0000256" key="2">
    <source>
        <dbReference type="ARBA" id="ARBA00008109"/>
    </source>
</evidence>
<evidence type="ECO:0000256" key="9">
    <source>
        <dbReference type="ARBA" id="ARBA00022967"/>
    </source>
</evidence>
<comment type="similarity">
    <text evidence="2 17">Belongs to the cation transport ATPase (P-type) (TC 3.A.3) family. Type IV subfamily.</text>
</comment>
<comment type="similarity">
    <text evidence="3">Belongs to the CDC50/LEM3 family.</text>
</comment>
<feature type="transmembrane region" description="Helical" evidence="17">
    <location>
        <begin position="1027"/>
        <end position="1045"/>
    </location>
</feature>
<feature type="transmembrane region" description="Helical" evidence="17">
    <location>
        <begin position="995"/>
        <end position="1015"/>
    </location>
</feature>
<keyword evidence="7 15" id="KW-0067">ATP-binding</keyword>
<dbReference type="GO" id="GO:0006892">
    <property type="term" value="P:post-Golgi vesicle-mediated transport"/>
    <property type="evidence" value="ECO:0007669"/>
    <property type="project" value="TreeGrafter"/>
</dbReference>
<dbReference type="SUPFAM" id="SSF56784">
    <property type="entry name" value="HAD-like"/>
    <property type="match status" value="1"/>
</dbReference>
<dbReference type="InterPro" id="IPR005045">
    <property type="entry name" value="CDC50/LEM3_fam"/>
</dbReference>
<keyword evidence="11 17" id="KW-0472">Membrane</keyword>
<dbReference type="InterPro" id="IPR023299">
    <property type="entry name" value="ATPase_P-typ_cyto_dom_N"/>
</dbReference>
<dbReference type="PROSITE" id="PS00154">
    <property type="entry name" value="ATPASE_E1_E2"/>
    <property type="match status" value="1"/>
</dbReference>
<dbReference type="InterPro" id="IPR008250">
    <property type="entry name" value="ATPase_P-typ_transduc_dom_A_sf"/>
</dbReference>
<feature type="binding site" evidence="15">
    <location>
        <position position="427"/>
    </location>
    <ligand>
        <name>ATP</name>
        <dbReference type="ChEBI" id="CHEBI:30616"/>
    </ligand>
</feature>
<feature type="binding site" evidence="15">
    <location>
        <position position="814"/>
    </location>
    <ligand>
        <name>ATP</name>
        <dbReference type="ChEBI" id="CHEBI:30616"/>
    </ligand>
</feature>
<feature type="binding site" evidence="15">
    <location>
        <position position="510"/>
    </location>
    <ligand>
        <name>ATP</name>
        <dbReference type="ChEBI" id="CHEBI:30616"/>
    </ligand>
</feature>
<name>A0AA39U3E3_9PEZI</name>
<comment type="catalytic activity">
    <reaction evidence="12 17">
        <text>ATP + H2O + phospholipidSide 1 = ADP + phosphate + phospholipidSide 2.</text>
        <dbReference type="EC" id="7.6.2.1"/>
    </reaction>
</comment>
<sequence>MFQKLRDALFPGRQAVPIPSDGREIPLRVSHGPHLLDARSGRPYISNGIRTTRYTLWDFLPKQILYQFSRLANFYFLCMAILQIIPGLSTTGNFTVLIPLLIFVSLTIAKEGYDDFKRHRLDQVENRRSVSVLRPAGPPPSDVDNLSGTPMELLNSPSDEDFEWTSTQWQHLQVGDVIKLSRDDDIPADMILLHADHDAAYIETMALDGETNLKRKQAPSALEKCDTPRRIACSNVNFTVEDPNQNLYRFDGQVAVDGKVSPLSDLSVIYRGSTLRNTSFVIGLVINTGEETKIRINANRHPQAKRPVLESFINKVVILLALLVISIASFGFLGYTLWQRGGVGKPWYLHGTTVPFQEIFFGFLIMFNSAVPMSLIMGLEVIKINQMNSINRDLQLYHAPSDTPVRCNTDTIIDDLGQIGYVFSDKTGTLTENDMRLRKLNVAGTSWAHQQTPSGEELTTDDLVDFMRLRPASPFAVAARQFLLCLAICHTAQPEARDGQLEFQASSPDELALVKAAQELGFLAVKRSAQAITIETAEGGRQTYEILHVLEFNSDRKRMSVIVRCPDGRIWLICKGADTVLAPRIRAAEASSSTGSGRAETATDAAPLPAKFEGLESEAISDEAEVRRRCFMALDGYARQGLRTLLFCQRFLSEAEYQEWQMRYHDAQISLVDRQERVDAVGDEIEQSLELAGASAIEDRLQEGVPETIEQLRKAGIKVWMLTGDKRETAVNIAHSAKICSAESTMYELDVDNGADLETQCLDVLGALQRYEKASAQTALLVDGNTLHAIQDDSRVQQLFNDIIPVVDSVVCCRASPSQKALLVAAIKDHKPQGSNSLLRRLTQPRQPLTLAIGDGANDLSMITTAHVGIGISGKEGQQASRIADFSIAQFRFLARLLLVHGRWNYHRTTRFIVAAFWKELFHAVPQGLYQCFVGFSGTSVFDPTALVLYGSLFTTCAIIALGSWDRDLRADTLLAVPQLYAYGRTGRGLGWATFLGWVANAFAAGLLVIFVSWAGYGSSEAVEDNGLYAFGALVYVMGVVWANVKLLMVELHDKTAVVLGMFAGTIAALFAFVGVWSVGGPYALTPFAVRHGFSKTFGLDGSWWLTLVVGLMLLCAVELVLKALQRHRLARVVWTRMVPGKDRAELEGGGVWAGFETWHPFLWQEIEQDPNASAQLRRLRPAACEVHHAAPPISDAKKKSKRPKDTAWHQQRLWSWRPILTTTRAIIYFFAISIVAFAIGVALVVKSRETPEISIDYTDCWKHSPVGSDSTFPPNASTFAPIPAARVSKHFKRTNPSATAASWAHSLKQTGRNATTAVCSIRFDIETAIPPPVFLYYRLSDFYQSHRDYIKSVDADQLAGKPRSAGSISGSDCESLALDPATGKAYYPCGLVANSLFNDTFSQPRRIDDDSANENENETSTYYYYNMTTKGIAFPADRALVKQTRYAPDQVVPPPAWRARYPDGYADGVPDLSEDEGFVVWMRTAALPNFRKMAMRNDGEGMPAARYQVDIEDNYDVSSFGGTKSIVITTRGNVGSKSSNLEGFCMLVGCVTFILGVAFAVTGRMKSRRLSDHILLPVI</sequence>
<feature type="transmembrane region" description="Helical" evidence="17">
    <location>
        <begin position="1542"/>
        <end position="1562"/>
    </location>
</feature>
<feature type="binding site" evidence="15">
    <location>
        <position position="552"/>
    </location>
    <ligand>
        <name>ATP</name>
        <dbReference type="ChEBI" id="CHEBI:30616"/>
    </ligand>
</feature>
<dbReference type="SUPFAM" id="SSF81660">
    <property type="entry name" value="Metal cation-transporting ATPase, ATP-binding domain N"/>
    <property type="match status" value="1"/>
</dbReference>
<dbReference type="InterPro" id="IPR032631">
    <property type="entry name" value="P-type_ATPase_N"/>
</dbReference>
<dbReference type="Pfam" id="PF16209">
    <property type="entry name" value="PhoLip_ATPase_N"/>
    <property type="match status" value="1"/>
</dbReference>
<organism evidence="20 21">
    <name type="scientific">Lasiodiplodia hormozganensis</name>
    <dbReference type="NCBI Taxonomy" id="869390"/>
    <lineage>
        <taxon>Eukaryota</taxon>
        <taxon>Fungi</taxon>
        <taxon>Dikarya</taxon>
        <taxon>Ascomycota</taxon>
        <taxon>Pezizomycotina</taxon>
        <taxon>Dothideomycetes</taxon>
        <taxon>Dothideomycetes incertae sedis</taxon>
        <taxon>Botryosphaeriales</taxon>
        <taxon>Botryosphaeriaceae</taxon>
        <taxon>Lasiodiplodia</taxon>
    </lineage>
</organism>
<dbReference type="EC" id="7.6.2.1" evidence="17"/>
<evidence type="ECO:0000259" key="19">
    <source>
        <dbReference type="Pfam" id="PF16212"/>
    </source>
</evidence>
<feature type="transmembrane region" description="Helical" evidence="17">
    <location>
        <begin position="316"/>
        <end position="339"/>
    </location>
</feature>
<evidence type="ECO:0000313" key="20">
    <source>
        <dbReference type="EMBL" id="KAK0610259.1"/>
    </source>
</evidence>
<feature type="binding site" evidence="15">
    <location>
        <position position="723"/>
    </location>
    <ligand>
        <name>ATP</name>
        <dbReference type="ChEBI" id="CHEBI:30616"/>
    </ligand>
</feature>
<dbReference type="EMBL" id="JAUJDW010000224">
    <property type="protein sequence ID" value="KAK0610259.1"/>
    <property type="molecule type" value="Genomic_DNA"/>
</dbReference>
<dbReference type="GO" id="GO:0016887">
    <property type="term" value="F:ATP hydrolysis activity"/>
    <property type="evidence" value="ECO:0007669"/>
    <property type="project" value="InterPro"/>
</dbReference>
<feature type="binding site" evidence="15">
    <location>
        <position position="426"/>
    </location>
    <ligand>
        <name>ATP</name>
        <dbReference type="ChEBI" id="CHEBI:30616"/>
    </ligand>
</feature>
<dbReference type="InterPro" id="IPR044492">
    <property type="entry name" value="P_typ_ATPase_HD_dom"/>
</dbReference>
<dbReference type="PANTHER" id="PTHR24092">
    <property type="entry name" value="PROBABLE PHOSPHOLIPID-TRANSPORTING ATPASE"/>
    <property type="match status" value="1"/>
</dbReference>
<dbReference type="Proteomes" id="UP001175001">
    <property type="component" value="Unassembled WGS sequence"/>
</dbReference>
<dbReference type="InterPro" id="IPR023298">
    <property type="entry name" value="ATPase_P-typ_TM_dom_sf"/>
</dbReference>
<dbReference type="PRINTS" id="PR00119">
    <property type="entry name" value="CATATPASE"/>
</dbReference>
<feature type="transmembrane region" description="Helical" evidence="17">
    <location>
        <begin position="1226"/>
        <end position="1246"/>
    </location>
</feature>
<evidence type="ECO:0000256" key="10">
    <source>
        <dbReference type="ARBA" id="ARBA00022989"/>
    </source>
</evidence>
<dbReference type="GO" id="GO:0005886">
    <property type="term" value="C:plasma membrane"/>
    <property type="evidence" value="ECO:0007669"/>
    <property type="project" value="TreeGrafter"/>
</dbReference>
<feature type="transmembrane region" description="Helical" evidence="17">
    <location>
        <begin position="359"/>
        <end position="382"/>
    </location>
</feature>
<dbReference type="NCBIfam" id="TIGR01494">
    <property type="entry name" value="ATPase_P-type"/>
    <property type="match status" value="2"/>
</dbReference>
<feature type="binding site" evidence="15">
    <location>
        <position position="820"/>
    </location>
    <ligand>
        <name>ATP</name>
        <dbReference type="ChEBI" id="CHEBI:30616"/>
    </ligand>
</feature>
<evidence type="ECO:0000256" key="8">
    <source>
        <dbReference type="ARBA" id="ARBA00022842"/>
    </source>
</evidence>
<comment type="subcellular location">
    <subcellularLocation>
        <location evidence="1 17">Membrane</location>
        <topology evidence="1 17">Multi-pass membrane protein</topology>
    </subcellularLocation>
</comment>
<evidence type="ECO:0000256" key="15">
    <source>
        <dbReference type="PIRSR" id="PIRSR606539-2"/>
    </source>
</evidence>
<protein>
    <recommendedName>
        <fullName evidence="17">Phospholipid-transporting ATPase</fullName>
        <ecNumber evidence="17">7.6.2.1</ecNumber>
    </recommendedName>
</protein>
<comment type="cofactor">
    <cofactor evidence="16">
        <name>Mg(2+)</name>
        <dbReference type="ChEBI" id="CHEBI:18420"/>
    </cofactor>
</comment>
<dbReference type="SUPFAM" id="SSF81653">
    <property type="entry name" value="Calcium ATPase, transduction domain A"/>
    <property type="match status" value="1"/>
</dbReference>
<evidence type="ECO:0000256" key="5">
    <source>
        <dbReference type="ARBA" id="ARBA00022723"/>
    </source>
</evidence>
<evidence type="ECO:0000256" key="13">
    <source>
        <dbReference type="ARBA" id="ARBA00049128"/>
    </source>
</evidence>
<feature type="domain" description="P-type ATPase C-terminal" evidence="19">
    <location>
        <begin position="882"/>
        <end position="1128"/>
    </location>
</feature>
<reference evidence="20" key="1">
    <citation type="submission" date="2023-06" db="EMBL/GenBank/DDBJ databases">
        <title>Multi-omics analyses reveal the molecular pathogenesis toolkit of Lasiodiplodia hormozganensis, a cross-kingdom pathogen.</title>
        <authorList>
            <person name="Felix C."/>
            <person name="Meneses R."/>
            <person name="Goncalves M.F.M."/>
            <person name="Tilleman L."/>
            <person name="Duarte A.S."/>
            <person name="Jorrin-Novo J.V."/>
            <person name="Van De Peer Y."/>
            <person name="Deforce D."/>
            <person name="Van Nieuwerburgh F."/>
            <person name="Esteves A.C."/>
            <person name="Alves A."/>
        </authorList>
    </citation>
    <scope>NUCLEOTIDE SEQUENCE</scope>
    <source>
        <strain evidence="20">CBS 339.90</strain>
    </source>
</reference>
<dbReference type="GO" id="GO:0045332">
    <property type="term" value="P:phospholipid translocation"/>
    <property type="evidence" value="ECO:0007669"/>
    <property type="project" value="TreeGrafter"/>
</dbReference>
<dbReference type="GO" id="GO:0032456">
    <property type="term" value="P:endocytic recycling"/>
    <property type="evidence" value="ECO:0007669"/>
    <property type="project" value="TreeGrafter"/>
</dbReference>
<feature type="transmembrane region" description="Helical" evidence="17">
    <location>
        <begin position="71"/>
        <end position="88"/>
    </location>
</feature>
<dbReference type="SUPFAM" id="SSF81665">
    <property type="entry name" value="Calcium ATPase, transmembrane domain M"/>
    <property type="match status" value="1"/>
</dbReference>
<evidence type="ECO:0000256" key="1">
    <source>
        <dbReference type="ARBA" id="ARBA00004141"/>
    </source>
</evidence>
<dbReference type="SFLD" id="SFLDG00002">
    <property type="entry name" value="C1.7:_P-type_atpase_like"/>
    <property type="match status" value="1"/>
</dbReference>
<dbReference type="InterPro" id="IPR001757">
    <property type="entry name" value="P_typ_ATPase"/>
</dbReference>
<evidence type="ECO:0000256" key="16">
    <source>
        <dbReference type="PIRSR" id="PIRSR606539-3"/>
    </source>
</evidence>